<evidence type="ECO:0000259" key="12">
    <source>
        <dbReference type="PROSITE" id="PS50240"/>
    </source>
</evidence>
<keyword evidence="6 10" id="KW-0378">Hydrolase</keyword>
<dbReference type="FunFam" id="2.40.10.10:FF:000047">
    <property type="entry name" value="Trypsin eta"/>
    <property type="match status" value="2"/>
</dbReference>
<dbReference type="PRINTS" id="PR00722">
    <property type="entry name" value="CHYMOTRYPSIN"/>
</dbReference>
<comment type="subcellular location">
    <subcellularLocation>
        <location evidence="1">Secreted</location>
    </subcellularLocation>
</comment>
<dbReference type="PROSITE" id="PS00134">
    <property type="entry name" value="TRYPSIN_HIS"/>
    <property type="match status" value="2"/>
</dbReference>
<keyword evidence="3" id="KW-0964">Secreted</keyword>
<dbReference type="Proteomes" id="UP001059596">
    <property type="component" value="Chromosome 3R"/>
</dbReference>
<dbReference type="EMBL" id="JAMKOV010000001">
    <property type="protein sequence ID" value="KAI8045235.1"/>
    <property type="molecule type" value="Genomic_DNA"/>
</dbReference>
<dbReference type="InterPro" id="IPR043504">
    <property type="entry name" value="Peptidase_S1_PA_chymotrypsin"/>
</dbReference>
<evidence type="ECO:0000256" key="11">
    <source>
        <dbReference type="SAM" id="SignalP"/>
    </source>
</evidence>
<feature type="chain" id="PRO_5040475869" description="Peptidase S1 domain-containing protein" evidence="11">
    <location>
        <begin position="29"/>
        <end position="526"/>
    </location>
</feature>
<comment type="caution">
    <text evidence="13">The sequence shown here is derived from an EMBL/GenBank/DDBJ whole genome shotgun (WGS) entry which is preliminary data.</text>
</comment>
<dbReference type="GO" id="GO:0004252">
    <property type="term" value="F:serine-type endopeptidase activity"/>
    <property type="evidence" value="ECO:0007669"/>
    <property type="project" value="InterPro"/>
</dbReference>
<sequence>MFSQKMSANRDLCLVGIALLAIAGFSQAAPPLGRVVNGTDSSVDKYPFVVSLRGSKGSHSCGGSIISKQFAMTAAHCTAGRKATDLSVQFGVTKINATGPNVVRVKKIIQHEDYNPYNNYANDISLLLVEEPFELDGVAVAAVNLPDLSYATPQTDAGGNGVLIGWGLNATGGSIQTTLQEVGLKVYSDAECESRHEGRTDRRYHICGGVDEGGKGQCSGDSGGPLIYNGQQVGIVSWSIKPCTAPPYPGVYTKGEHIAPKMLSHQHLSLAVVALLAITTIALAAPILRVVNGTDSSVEKYPYVVSLRSYDGSHSCGGTIVSQQFVMTAAHCTNGRPAESLSIQYGVTNINATGPNVVGIKRVIQHTDFDPSRQNANDISLLMVEEPFEFDGVSVGPVELPPLAFAVPQSSVGVEGVLLGWGLNETYGSVQDTLQEVSLKIYSDEECTTLHGGQTDPQYHICGGVDEGGKGQCSGDSGGPLIYNGQQVGIVSWSVKPCTVAPYPGVYCKVSQYVDWIKQSQIIFAT</sequence>
<keyword evidence="7 10" id="KW-0720">Serine protease</keyword>
<comment type="similarity">
    <text evidence="2">Belongs to the peptidase S1 family.</text>
</comment>
<dbReference type="InterPro" id="IPR033116">
    <property type="entry name" value="TRYPSIN_SER"/>
</dbReference>
<keyword evidence="14" id="KW-1185">Reference proteome</keyword>
<dbReference type="AlphaFoldDB" id="A0A9P9YXZ7"/>
<evidence type="ECO:0000256" key="6">
    <source>
        <dbReference type="ARBA" id="ARBA00022801"/>
    </source>
</evidence>
<dbReference type="Gene3D" id="2.40.10.10">
    <property type="entry name" value="Trypsin-like serine proteases"/>
    <property type="match status" value="2"/>
</dbReference>
<evidence type="ECO:0000256" key="3">
    <source>
        <dbReference type="ARBA" id="ARBA00022525"/>
    </source>
</evidence>
<dbReference type="GO" id="GO:0005576">
    <property type="term" value="C:extracellular region"/>
    <property type="evidence" value="ECO:0007669"/>
    <property type="project" value="UniProtKB-SubCell"/>
</dbReference>
<dbReference type="InterPro" id="IPR001254">
    <property type="entry name" value="Trypsin_dom"/>
</dbReference>
<proteinExistence type="inferred from homology"/>
<evidence type="ECO:0000256" key="10">
    <source>
        <dbReference type="RuleBase" id="RU363034"/>
    </source>
</evidence>
<dbReference type="PANTHER" id="PTHR24276">
    <property type="entry name" value="POLYSERASE-RELATED"/>
    <property type="match status" value="1"/>
</dbReference>
<dbReference type="Pfam" id="PF00089">
    <property type="entry name" value="Trypsin"/>
    <property type="match status" value="2"/>
</dbReference>
<keyword evidence="5 11" id="KW-0732">Signal</keyword>
<protein>
    <recommendedName>
        <fullName evidence="12">Peptidase S1 domain-containing protein</fullName>
    </recommendedName>
</protein>
<evidence type="ECO:0000256" key="5">
    <source>
        <dbReference type="ARBA" id="ARBA00022729"/>
    </source>
</evidence>
<dbReference type="SMART" id="SM00020">
    <property type="entry name" value="Tryp_SPc"/>
    <property type="match status" value="2"/>
</dbReference>
<feature type="domain" description="Peptidase S1" evidence="12">
    <location>
        <begin position="290"/>
        <end position="522"/>
    </location>
</feature>
<keyword evidence="8" id="KW-0865">Zymogen</keyword>
<feature type="signal peptide" evidence="11">
    <location>
        <begin position="1"/>
        <end position="28"/>
    </location>
</feature>
<evidence type="ECO:0000313" key="14">
    <source>
        <dbReference type="Proteomes" id="UP001059596"/>
    </source>
</evidence>
<gene>
    <name evidence="13" type="ORF">M5D96_001415</name>
</gene>
<evidence type="ECO:0000256" key="8">
    <source>
        <dbReference type="ARBA" id="ARBA00023145"/>
    </source>
</evidence>
<evidence type="ECO:0000256" key="1">
    <source>
        <dbReference type="ARBA" id="ARBA00004613"/>
    </source>
</evidence>
<evidence type="ECO:0000256" key="2">
    <source>
        <dbReference type="ARBA" id="ARBA00007664"/>
    </source>
</evidence>
<dbReference type="InterPro" id="IPR018114">
    <property type="entry name" value="TRYPSIN_HIS"/>
</dbReference>
<organism evidence="13 14">
    <name type="scientific">Drosophila gunungcola</name>
    <name type="common">fruit fly</name>
    <dbReference type="NCBI Taxonomy" id="103775"/>
    <lineage>
        <taxon>Eukaryota</taxon>
        <taxon>Metazoa</taxon>
        <taxon>Ecdysozoa</taxon>
        <taxon>Arthropoda</taxon>
        <taxon>Hexapoda</taxon>
        <taxon>Insecta</taxon>
        <taxon>Pterygota</taxon>
        <taxon>Neoptera</taxon>
        <taxon>Endopterygota</taxon>
        <taxon>Diptera</taxon>
        <taxon>Brachycera</taxon>
        <taxon>Muscomorpha</taxon>
        <taxon>Ephydroidea</taxon>
        <taxon>Drosophilidae</taxon>
        <taxon>Drosophila</taxon>
        <taxon>Sophophora</taxon>
    </lineage>
</organism>
<accession>A0A9P9YXZ7</accession>
<feature type="domain" description="Peptidase S1" evidence="12">
    <location>
        <begin position="35"/>
        <end position="254"/>
    </location>
</feature>
<dbReference type="PANTHER" id="PTHR24276:SF98">
    <property type="entry name" value="FI18310P1-RELATED"/>
    <property type="match status" value="1"/>
</dbReference>
<dbReference type="GO" id="GO:0016485">
    <property type="term" value="P:protein processing"/>
    <property type="evidence" value="ECO:0007669"/>
    <property type="project" value="UniProtKB-ARBA"/>
</dbReference>
<reference evidence="13" key="1">
    <citation type="journal article" date="2023" name="Genome Biol. Evol.">
        <title>Long-read-based Genome Assembly of Drosophila gunungcola Reveals Fewer Chemosensory Genes in Flower-breeding Species.</title>
        <authorList>
            <person name="Negi A."/>
            <person name="Liao B.Y."/>
            <person name="Yeh S.D."/>
        </authorList>
    </citation>
    <scope>NUCLEOTIDE SEQUENCE</scope>
    <source>
        <strain evidence="13">Sukarami</strain>
    </source>
</reference>
<dbReference type="InterPro" id="IPR001314">
    <property type="entry name" value="Peptidase_S1A"/>
</dbReference>
<keyword evidence="9" id="KW-1015">Disulfide bond</keyword>
<dbReference type="PROSITE" id="PS00135">
    <property type="entry name" value="TRYPSIN_SER"/>
    <property type="match status" value="2"/>
</dbReference>
<dbReference type="PROSITE" id="PS50240">
    <property type="entry name" value="TRYPSIN_DOM"/>
    <property type="match status" value="2"/>
</dbReference>
<evidence type="ECO:0000256" key="4">
    <source>
        <dbReference type="ARBA" id="ARBA00022670"/>
    </source>
</evidence>
<dbReference type="InterPro" id="IPR050430">
    <property type="entry name" value="Peptidase_S1"/>
</dbReference>
<evidence type="ECO:0000256" key="7">
    <source>
        <dbReference type="ARBA" id="ARBA00022825"/>
    </source>
</evidence>
<evidence type="ECO:0000313" key="13">
    <source>
        <dbReference type="EMBL" id="KAI8045235.1"/>
    </source>
</evidence>
<dbReference type="CDD" id="cd00190">
    <property type="entry name" value="Tryp_SPc"/>
    <property type="match status" value="2"/>
</dbReference>
<evidence type="ECO:0000256" key="9">
    <source>
        <dbReference type="ARBA" id="ARBA00023157"/>
    </source>
</evidence>
<dbReference type="SUPFAM" id="SSF50494">
    <property type="entry name" value="Trypsin-like serine proteases"/>
    <property type="match status" value="2"/>
</dbReference>
<dbReference type="InterPro" id="IPR009003">
    <property type="entry name" value="Peptidase_S1_PA"/>
</dbReference>
<name>A0A9P9YXZ7_9MUSC</name>
<keyword evidence="4 10" id="KW-0645">Protease</keyword>